<reference evidence="2 3" key="1">
    <citation type="submission" date="2019-05" db="EMBL/GenBank/DDBJ databases">
        <title>Another draft genome of Portunus trituberculatus and its Hox gene families provides insights of decapod evolution.</title>
        <authorList>
            <person name="Jeong J.-H."/>
            <person name="Song I."/>
            <person name="Kim S."/>
            <person name="Choi T."/>
            <person name="Kim D."/>
            <person name="Ryu S."/>
            <person name="Kim W."/>
        </authorList>
    </citation>
    <scope>NUCLEOTIDE SEQUENCE [LARGE SCALE GENOMIC DNA]</scope>
    <source>
        <tissue evidence="2">Muscle</tissue>
    </source>
</reference>
<organism evidence="2 3">
    <name type="scientific">Portunus trituberculatus</name>
    <name type="common">Swimming crab</name>
    <name type="synonym">Neptunus trituberculatus</name>
    <dbReference type="NCBI Taxonomy" id="210409"/>
    <lineage>
        <taxon>Eukaryota</taxon>
        <taxon>Metazoa</taxon>
        <taxon>Ecdysozoa</taxon>
        <taxon>Arthropoda</taxon>
        <taxon>Crustacea</taxon>
        <taxon>Multicrustacea</taxon>
        <taxon>Malacostraca</taxon>
        <taxon>Eumalacostraca</taxon>
        <taxon>Eucarida</taxon>
        <taxon>Decapoda</taxon>
        <taxon>Pleocyemata</taxon>
        <taxon>Brachyura</taxon>
        <taxon>Eubrachyura</taxon>
        <taxon>Portunoidea</taxon>
        <taxon>Portunidae</taxon>
        <taxon>Portuninae</taxon>
        <taxon>Portunus</taxon>
    </lineage>
</organism>
<proteinExistence type="predicted"/>
<protein>
    <submittedName>
        <fullName evidence="2">Uncharacterized protein</fullName>
    </submittedName>
</protein>
<evidence type="ECO:0000313" key="2">
    <source>
        <dbReference type="EMBL" id="MPC40048.1"/>
    </source>
</evidence>
<keyword evidence="1" id="KW-0472">Membrane</keyword>
<keyword evidence="3" id="KW-1185">Reference proteome</keyword>
<sequence length="110" mass="12244">MAPRRLVRAAATLRLAVRRNNDCRVRFSAGTRRTQASISLVVLEINGDVKLTCQHLKLRVHIVTQTVLAILLVMMLTIACPSLSGPRPSSLTFTLLRSHHVVHPLTMVQK</sequence>
<comment type="caution">
    <text evidence="2">The sequence shown here is derived from an EMBL/GenBank/DDBJ whole genome shotgun (WGS) entry which is preliminary data.</text>
</comment>
<evidence type="ECO:0000256" key="1">
    <source>
        <dbReference type="SAM" id="Phobius"/>
    </source>
</evidence>
<keyword evidence="1" id="KW-1133">Transmembrane helix</keyword>
<gene>
    <name evidence="2" type="ORF">E2C01_033601</name>
</gene>
<keyword evidence="1" id="KW-0812">Transmembrane</keyword>
<evidence type="ECO:0000313" key="3">
    <source>
        <dbReference type="Proteomes" id="UP000324222"/>
    </source>
</evidence>
<name>A0A5B7F4I5_PORTR</name>
<feature type="transmembrane region" description="Helical" evidence="1">
    <location>
        <begin position="60"/>
        <end position="84"/>
    </location>
</feature>
<accession>A0A5B7F4I5</accession>
<dbReference type="Proteomes" id="UP000324222">
    <property type="component" value="Unassembled WGS sequence"/>
</dbReference>
<dbReference type="AlphaFoldDB" id="A0A5B7F4I5"/>
<dbReference type="EMBL" id="VSRR010004561">
    <property type="protein sequence ID" value="MPC40048.1"/>
    <property type="molecule type" value="Genomic_DNA"/>
</dbReference>